<feature type="region of interest" description="Disordered" evidence="1">
    <location>
        <begin position="1"/>
        <end position="40"/>
    </location>
</feature>
<feature type="compositionally biased region" description="Polar residues" evidence="1">
    <location>
        <begin position="1"/>
        <end position="28"/>
    </location>
</feature>
<organism evidence="2 3">
    <name type="scientific">Stylonychia lemnae</name>
    <name type="common">Ciliate</name>
    <dbReference type="NCBI Taxonomy" id="5949"/>
    <lineage>
        <taxon>Eukaryota</taxon>
        <taxon>Sar</taxon>
        <taxon>Alveolata</taxon>
        <taxon>Ciliophora</taxon>
        <taxon>Intramacronucleata</taxon>
        <taxon>Spirotrichea</taxon>
        <taxon>Stichotrichia</taxon>
        <taxon>Sporadotrichida</taxon>
        <taxon>Oxytrichidae</taxon>
        <taxon>Stylonychinae</taxon>
        <taxon>Stylonychia</taxon>
    </lineage>
</organism>
<feature type="region of interest" description="Disordered" evidence="1">
    <location>
        <begin position="520"/>
        <end position="539"/>
    </location>
</feature>
<sequence>MSKPSQILTQNLGSLPQSNLTSPLPRQFQNKDSRTSSPRLKQARGIMNSLRIQNPQIFTDLIKSQFDGELPSPTKLLKFASAQPQLMQSLNDLKQKSGSSSPKNQQYNSIKKNNTKQLAMKKQEEKNIQRFLLRRHSRQVAGDPVTQVVNTLQEVKRRESKLENNPSLKFKFNQHTGDQYILKIEKQNKKFTKKKVKEPDIRPPSSQLIEEHFLDKQVQKKRDLRGKLLGCVKQAGREKDISISSSSEPESDRQKSKFKSQTSLVTKQGRIKDEKVSDFMKYFSPKQLQKDFQRTAFDQEQISLTKNGKKNPRIGTMKSIQTEIYIDDEDSERDQEFSRNRFKSNLKLVGGDYNSTNHEMPSIDKMIFKSLKREKDKGAELMKSFKKQLQEQSRFYPTQTQNMSNFKKYYNVKNATERLSVPKIKSQPQFFGLPKLSSQDNEGKSDYDFSSRPQTQIEIHKQRATLMSKKNSLVNSSHVLNQIQNQKSLFTATNNANITSIPRNYSYSTLLNMEKQNNNAQSNMNQSHQSKGTSNNTRQINNQIDDRQSQTLGTINMMIKELRGIQKADLQDEKIPKYYKKLDQEIENLVSRNEKLIQQSQSDTIRLLQNERSKKVQIKTQEPVKIKKEKSQNSRKAHHARDLANIDIMVLPMDN</sequence>
<feature type="region of interest" description="Disordered" evidence="1">
    <location>
        <begin position="431"/>
        <end position="452"/>
    </location>
</feature>
<keyword evidence="3" id="KW-1185">Reference proteome</keyword>
<evidence type="ECO:0000256" key="1">
    <source>
        <dbReference type="SAM" id="MobiDB-lite"/>
    </source>
</evidence>
<accession>A0A078B2C3</accession>
<evidence type="ECO:0000313" key="3">
    <source>
        <dbReference type="Proteomes" id="UP000039865"/>
    </source>
</evidence>
<dbReference type="EMBL" id="CCKQ01016504">
    <property type="protein sequence ID" value="CDW88381.1"/>
    <property type="molecule type" value="Genomic_DNA"/>
</dbReference>
<feature type="region of interest" description="Disordered" evidence="1">
    <location>
        <begin position="93"/>
        <end position="122"/>
    </location>
</feature>
<dbReference type="InParanoid" id="A0A078B2C3"/>
<proteinExistence type="predicted"/>
<feature type="region of interest" description="Disordered" evidence="1">
    <location>
        <begin position="239"/>
        <end position="266"/>
    </location>
</feature>
<reference evidence="2 3" key="1">
    <citation type="submission" date="2014-06" db="EMBL/GenBank/DDBJ databases">
        <authorList>
            <person name="Swart Estienne"/>
        </authorList>
    </citation>
    <scope>NUCLEOTIDE SEQUENCE [LARGE SCALE GENOMIC DNA]</scope>
    <source>
        <strain evidence="2 3">130c</strain>
    </source>
</reference>
<dbReference type="Proteomes" id="UP000039865">
    <property type="component" value="Unassembled WGS sequence"/>
</dbReference>
<evidence type="ECO:0000313" key="2">
    <source>
        <dbReference type="EMBL" id="CDW88381.1"/>
    </source>
</evidence>
<gene>
    <name evidence="2" type="primary">Contig6192.g6620</name>
    <name evidence="2" type="ORF">STYLEM_17502</name>
</gene>
<dbReference type="AlphaFoldDB" id="A0A078B2C3"/>
<name>A0A078B2C3_STYLE</name>
<feature type="compositionally biased region" description="Polar residues" evidence="1">
    <location>
        <begin position="93"/>
        <end position="117"/>
    </location>
</feature>
<feature type="compositionally biased region" description="Low complexity" evidence="1">
    <location>
        <begin position="520"/>
        <end position="530"/>
    </location>
</feature>
<protein>
    <submittedName>
        <fullName evidence="2">Uncharacterized protein</fullName>
    </submittedName>
</protein>